<dbReference type="Gene3D" id="1.10.246.130">
    <property type="match status" value="1"/>
</dbReference>
<dbReference type="InterPro" id="IPR043137">
    <property type="entry name" value="GGT_ssub_C"/>
</dbReference>
<dbReference type="InterPro" id="IPR043138">
    <property type="entry name" value="GGT_lsub"/>
</dbReference>
<evidence type="ECO:0000256" key="1">
    <source>
        <dbReference type="ARBA" id="ARBA00001049"/>
    </source>
</evidence>
<evidence type="ECO:0000256" key="2">
    <source>
        <dbReference type="ARBA" id="ARBA00001089"/>
    </source>
</evidence>
<dbReference type="Gene3D" id="3.60.20.40">
    <property type="match status" value="1"/>
</dbReference>
<feature type="binding site" evidence="5">
    <location>
        <position position="841"/>
    </location>
    <ligand>
        <name>L-glutamate</name>
        <dbReference type="ChEBI" id="CHEBI:29985"/>
    </ligand>
</feature>
<dbReference type="InterPro" id="IPR022300">
    <property type="entry name" value="PPK2-rel_1"/>
</dbReference>
<dbReference type="GO" id="GO:0016776">
    <property type="term" value="F:phosphotransferase activity, phosphate group as acceptor"/>
    <property type="evidence" value="ECO:0007669"/>
    <property type="project" value="InterPro"/>
</dbReference>
<name>A0A538U5D5_UNCEI</name>
<accession>A0A538U5D5</accession>
<feature type="active site" description="Nucleophile" evidence="4">
    <location>
        <position position="758"/>
    </location>
</feature>
<dbReference type="Pfam" id="PF01019">
    <property type="entry name" value="G_glu_transpept"/>
    <property type="match status" value="1"/>
</dbReference>
<dbReference type="Pfam" id="PF03976">
    <property type="entry name" value="PPK2"/>
    <property type="match status" value="1"/>
</dbReference>
<feature type="domain" description="Polyphosphate kinase-2-related" evidence="6">
    <location>
        <begin position="42"/>
        <end position="271"/>
    </location>
</feature>
<dbReference type="PANTHER" id="PTHR43881">
    <property type="entry name" value="GAMMA-GLUTAMYLTRANSPEPTIDASE (AFU_ORTHOLOGUE AFUA_4G13580)"/>
    <property type="match status" value="1"/>
</dbReference>
<dbReference type="SUPFAM" id="SSF52540">
    <property type="entry name" value="P-loop containing nucleoside triphosphate hydrolases"/>
    <property type="match status" value="1"/>
</dbReference>
<dbReference type="GO" id="GO:0036374">
    <property type="term" value="F:glutathione hydrolase activity"/>
    <property type="evidence" value="ECO:0007669"/>
    <property type="project" value="UniProtKB-EC"/>
</dbReference>
<comment type="catalytic activity">
    <reaction evidence="1">
        <text>an S-substituted glutathione + H2O = an S-substituted L-cysteinylglycine + L-glutamate</text>
        <dbReference type="Rhea" id="RHEA:59468"/>
        <dbReference type="ChEBI" id="CHEBI:15377"/>
        <dbReference type="ChEBI" id="CHEBI:29985"/>
        <dbReference type="ChEBI" id="CHEBI:90779"/>
        <dbReference type="ChEBI" id="CHEBI:143103"/>
        <dbReference type="EC" id="3.4.19.13"/>
    </reaction>
</comment>
<evidence type="ECO:0000256" key="5">
    <source>
        <dbReference type="PIRSR" id="PIRSR600101-2"/>
    </source>
</evidence>
<reference evidence="7 8" key="1">
    <citation type="journal article" date="2019" name="Nat. Microbiol.">
        <title>Mediterranean grassland soil C-N compound turnover is dependent on rainfall and depth, and is mediated by genomically divergent microorganisms.</title>
        <authorList>
            <person name="Diamond S."/>
            <person name="Andeer P.F."/>
            <person name="Li Z."/>
            <person name="Crits-Christoph A."/>
            <person name="Burstein D."/>
            <person name="Anantharaman K."/>
            <person name="Lane K.R."/>
            <person name="Thomas B.C."/>
            <person name="Pan C."/>
            <person name="Northen T.R."/>
            <person name="Banfield J.F."/>
        </authorList>
    </citation>
    <scope>NUCLEOTIDE SEQUENCE [LARGE SCALE GENOMIC DNA]</scope>
    <source>
        <strain evidence="7">WS_10</strain>
    </source>
</reference>
<dbReference type="GO" id="GO:0006751">
    <property type="term" value="P:glutathione catabolic process"/>
    <property type="evidence" value="ECO:0007669"/>
    <property type="project" value="InterPro"/>
</dbReference>
<evidence type="ECO:0000259" key="6">
    <source>
        <dbReference type="Pfam" id="PF03976"/>
    </source>
</evidence>
<dbReference type="GO" id="GO:0006797">
    <property type="term" value="P:polyphosphate metabolic process"/>
    <property type="evidence" value="ECO:0007669"/>
    <property type="project" value="InterPro"/>
</dbReference>
<dbReference type="InterPro" id="IPR027417">
    <property type="entry name" value="P-loop_NTPase"/>
</dbReference>
<dbReference type="InterPro" id="IPR029055">
    <property type="entry name" value="Ntn_hydrolases_N"/>
</dbReference>
<dbReference type="InterPro" id="IPR000101">
    <property type="entry name" value="GGT_peptidase"/>
</dbReference>
<dbReference type="PANTHER" id="PTHR43881:SF1">
    <property type="entry name" value="GAMMA-GLUTAMYLTRANSPEPTIDASE (AFU_ORTHOLOGUE AFUA_4G13580)"/>
    <property type="match status" value="1"/>
</dbReference>
<organism evidence="7 8">
    <name type="scientific">Eiseniibacteriota bacterium</name>
    <dbReference type="NCBI Taxonomy" id="2212470"/>
    <lineage>
        <taxon>Bacteria</taxon>
        <taxon>Candidatus Eiseniibacteriota</taxon>
    </lineage>
</organism>
<evidence type="ECO:0000313" key="8">
    <source>
        <dbReference type="Proteomes" id="UP000319836"/>
    </source>
</evidence>
<dbReference type="NCBIfam" id="TIGR00066">
    <property type="entry name" value="g_glut_trans"/>
    <property type="match status" value="1"/>
</dbReference>
<evidence type="ECO:0000313" key="7">
    <source>
        <dbReference type="EMBL" id="TMQ71104.1"/>
    </source>
</evidence>
<evidence type="ECO:0000256" key="3">
    <source>
        <dbReference type="ARBA" id="ARBA00047417"/>
    </source>
</evidence>
<protein>
    <submittedName>
        <fullName evidence="7">Gamma-glutamyltransferase</fullName>
        <ecNumber evidence="7">2.3.2.2</ecNumber>
    </submittedName>
</protein>
<dbReference type="Proteomes" id="UP000319836">
    <property type="component" value="Unassembled WGS sequence"/>
</dbReference>
<comment type="caution">
    <text evidence="7">The sequence shown here is derived from an EMBL/GenBank/DDBJ whole genome shotgun (WGS) entry which is preliminary data.</text>
</comment>
<dbReference type="InterPro" id="IPR022488">
    <property type="entry name" value="PPK2-related"/>
</dbReference>
<comment type="catalytic activity">
    <reaction evidence="3">
        <text>an N-terminal (5-L-glutamyl)-[peptide] + an alpha-amino acid = 5-L-glutamyl amino acid + an N-terminal L-alpha-aminoacyl-[peptide]</text>
        <dbReference type="Rhea" id="RHEA:23904"/>
        <dbReference type="Rhea" id="RHEA-COMP:9780"/>
        <dbReference type="Rhea" id="RHEA-COMP:9795"/>
        <dbReference type="ChEBI" id="CHEBI:77644"/>
        <dbReference type="ChEBI" id="CHEBI:78597"/>
        <dbReference type="ChEBI" id="CHEBI:78599"/>
        <dbReference type="ChEBI" id="CHEBI:78608"/>
        <dbReference type="EC" id="2.3.2.2"/>
    </reaction>
</comment>
<keyword evidence="7" id="KW-0808">Transferase</keyword>
<dbReference type="AlphaFoldDB" id="A0A538U5D5"/>
<dbReference type="InterPro" id="IPR052896">
    <property type="entry name" value="GGT-like_enzyme"/>
</dbReference>
<proteinExistence type="predicted"/>
<gene>
    <name evidence="7" type="primary">ggt</name>
    <name evidence="7" type="ORF">E6K80_06560</name>
</gene>
<dbReference type="SUPFAM" id="SSF56235">
    <property type="entry name" value="N-terminal nucleophile aminohydrolases (Ntn hydrolases)"/>
    <property type="match status" value="1"/>
</dbReference>
<dbReference type="Gene3D" id="3.40.50.300">
    <property type="entry name" value="P-loop containing nucleotide triphosphate hydrolases"/>
    <property type="match status" value="1"/>
</dbReference>
<dbReference type="NCBIfam" id="TIGR03709">
    <property type="entry name" value="PPK2_rel_1"/>
    <property type="match status" value="1"/>
</dbReference>
<evidence type="ECO:0000256" key="4">
    <source>
        <dbReference type="PIRSR" id="PIRSR600101-1"/>
    </source>
</evidence>
<dbReference type="EMBL" id="VBPA01000153">
    <property type="protein sequence ID" value="TMQ71104.1"/>
    <property type="molecule type" value="Genomic_DNA"/>
</dbReference>
<sequence length="949" mass="104752">MRVSRTEAAARAAKSRYRVPDDGSFRVADARTAPPEGAPQNKRCRARLDRAIATLRDLQERLNAEHRWALLIVFQAMDAAGKDGTIRAVMTGINPAGVEVHSFKQPNSEELDHDFLWRTSGRLPERGRIGIFNRSFYEEVLVARVHPELLAAQHLPVHVPNRRLWAQRCESIRDHEKHLARSGTVILKFWLNVSREEQRKRFLSRIEKAEKNWKFQAADVRERERWNDYMAAYEDALRETSRPWAPWYAIPADDKDYMRMNVAELVVETLRLLDPRYPRLPKAEREELARLQKKLRTRRARPPLTGARDRAGLESDRGQRALTLALVLGVDAQLRLLHSLPDRLGQYRLAASPRGTHALQGRHRRRTRSVDQALAPGGLPMLLTSPRVRAACGVLFAALMSSGVAHAGRGVATRSVVYARHGMVCAAQPLAVQAGLDVLKAGGSAVDAAIAVNACLGLMEPTANGLGGDLFAIVWDPKTRKLVGLNASGRAPLALTADKVPPEKDGTIPLYSPYSWTVPGCADGWFELHAKYGKLPMSRLLEPAIHFAEDGFPLSPVIAENWAASIKRFADMPGFREVFMPGGRAPAEGEIFRNPALAKTLRLLAEKGRDAYYKGPIAAALVGYSKANRGFFSMEDFARHHSTWDAPISTTYRGYTVCELPPNSQGLAALQILNLIEGFDLRSMGRDSPDFWHVLVEAKKIAYADRARYYADPAFAKVPVEQLLSKDYARRRAAAIDMKKAALIDVPGDLAAIRSGGTTYLCTADQNGMMVSLIQSNYTGFGSGYVVPEVGFGLQDRGGCFSLKPGHANRLEPGKRPFQTIIPAFVTKDGEPVMAFGVMGGDMQPQGHVQILVNLFDLGMNLQEAGDAIRFHHTDSSEPTGTTMTNGGVLHIEDGLSQSVIDELERRGHHIASESVGAYGGYQAIWRDARTGVYSGATEKRKDGCALGY</sequence>
<dbReference type="PRINTS" id="PR01210">
    <property type="entry name" value="GGTRANSPTASE"/>
</dbReference>
<dbReference type="EC" id="2.3.2.2" evidence="7"/>
<comment type="catalytic activity">
    <reaction evidence="2">
        <text>glutathione + H2O = L-cysteinylglycine + L-glutamate</text>
        <dbReference type="Rhea" id="RHEA:28807"/>
        <dbReference type="ChEBI" id="CHEBI:15377"/>
        <dbReference type="ChEBI" id="CHEBI:29985"/>
        <dbReference type="ChEBI" id="CHEBI:57925"/>
        <dbReference type="ChEBI" id="CHEBI:61694"/>
        <dbReference type="EC" id="3.4.19.13"/>
    </reaction>
</comment>
<dbReference type="GO" id="GO:0103068">
    <property type="term" value="F:leukotriene C4 gamma-glutamyl transferase activity"/>
    <property type="evidence" value="ECO:0007669"/>
    <property type="project" value="UniProtKB-EC"/>
</dbReference>
<keyword evidence="7" id="KW-0012">Acyltransferase</keyword>